<dbReference type="PROSITE" id="PS01010">
    <property type="entry name" value="CRISP_2"/>
    <property type="match status" value="1"/>
</dbReference>
<protein>
    <submittedName>
        <fullName evidence="3">CAP family protein</fullName>
    </submittedName>
</protein>
<dbReference type="PANTHER" id="PTHR10334">
    <property type="entry name" value="CYSTEINE-RICH SECRETORY PROTEIN-RELATED"/>
    <property type="match status" value="1"/>
</dbReference>
<proteinExistence type="predicted"/>
<dbReference type="SUPFAM" id="SSF55797">
    <property type="entry name" value="PR-1-like"/>
    <property type="match status" value="1"/>
</dbReference>
<dbReference type="CDD" id="cd05382">
    <property type="entry name" value="CAP_GAPR1-like"/>
    <property type="match status" value="1"/>
</dbReference>
<keyword evidence="4" id="KW-1185">Reference proteome</keyword>
<name>A0AAE3KQG2_9CYAN</name>
<dbReference type="Gene3D" id="3.40.33.10">
    <property type="entry name" value="CAP"/>
    <property type="match status" value="1"/>
</dbReference>
<dbReference type="InterPro" id="IPR001283">
    <property type="entry name" value="CRISP-related"/>
</dbReference>
<dbReference type="Pfam" id="PF00188">
    <property type="entry name" value="CAP"/>
    <property type="match status" value="1"/>
</dbReference>
<feature type="chain" id="PRO_5042037172" evidence="1">
    <location>
        <begin position="29"/>
        <end position="191"/>
    </location>
</feature>
<dbReference type="Proteomes" id="UP001204953">
    <property type="component" value="Unassembled WGS sequence"/>
</dbReference>
<dbReference type="InterPro" id="IPR014044">
    <property type="entry name" value="CAP_dom"/>
</dbReference>
<comment type="caution">
    <text evidence="3">The sequence shown here is derived from an EMBL/GenBank/DDBJ whole genome shotgun (WGS) entry which is preliminary data.</text>
</comment>
<feature type="domain" description="SCP" evidence="2">
    <location>
        <begin position="36"/>
        <end position="182"/>
    </location>
</feature>
<dbReference type="GO" id="GO:0005576">
    <property type="term" value="C:extracellular region"/>
    <property type="evidence" value="ECO:0007669"/>
    <property type="project" value="InterPro"/>
</dbReference>
<evidence type="ECO:0000256" key="1">
    <source>
        <dbReference type="SAM" id="SignalP"/>
    </source>
</evidence>
<dbReference type="EMBL" id="JAMZMM010000616">
    <property type="protein sequence ID" value="MCP2732480.1"/>
    <property type="molecule type" value="Genomic_DNA"/>
</dbReference>
<dbReference type="SMART" id="SM00198">
    <property type="entry name" value="SCP"/>
    <property type="match status" value="1"/>
</dbReference>
<accession>A0AAE3KQG2</accession>
<dbReference type="InterPro" id="IPR035940">
    <property type="entry name" value="CAP_sf"/>
</dbReference>
<dbReference type="InterPro" id="IPR034113">
    <property type="entry name" value="SCP_GAPR1-like"/>
</dbReference>
<organism evidence="3 4">
    <name type="scientific">Limnofasciculus baicalensis BBK-W-15</name>
    <dbReference type="NCBI Taxonomy" id="2699891"/>
    <lineage>
        <taxon>Bacteria</taxon>
        <taxon>Bacillati</taxon>
        <taxon>Cyanobacteriota</taxon>
        <taxon>Cyanophyceae</taxon>
        <taxon>Coleofasciculales</taxon>
        <taxon>Coleofasciculaceae</taxon>
        <taxon>Limnofasciculus</taxon>
        <taxon>Limnofasciculus baicalensis</taxon>
    </lineage>
</organism>
<dbReference type="PROSITE" id="PS01009">
    <property type="entry name" value="CRISP_1"/>
    <property type="match status" value="1"/>
</dbReference>
<sequence length="191" mass="20672">MLMGKKPILGCLVAILAVTTVGSLKALAQDATYITAFRNQSLTNHNTNRTKHRSPNLAANSTLDQGAQDWAKYLADSGKFEHSTSTQRNGAGENLYVYYTTGTIGATALADKGVSSWYNEVTKYNYSQPGFSPETGHFTQLVWKSSTGLGCGVAQGKKVINSTNFNAYYVVCRYSPAGNVQGQFPQNVLQP</sequence>
<dbReference type="AlphaFoldDB" id="A0AAE3KQG2"/>
<reference evidence="3" key="1">
    <citation type="submission" date="2022-06" db="EMBL/GenBank/DDBJ databases">
        <title>New cyanobacteria of genus Symplocastrum in benthos of Lake Baikal.</title>
        <authorList>
            <person name="Sorokovikova E."/>
            <person name="Tikhonova I."/>
            <person name="Krasnopeev A."/>
            <person name="Evseev P."/>
            <person name="Gladkikh A."/>
            <person name="Belykh O."/>
        </authorList>
    </citation>
    <scope>NUCLEOTIDE SEQUENCE</scope>
    <source>
        <strain evidence="3">BBK-W-15</strain>
    </source>
</reference>
<evidence type="ECO:0000313" key="3">
    <source>
        <dbReference type="EMBL" id="MCP2732480.1"/>
    </source>
</evidence>
<dbReference type="PRINTS" id="PR00837">
    <property type="entry name" value="V5TPXLIKE"/>
</dbReference>
<dbReference type="InterPro" id="IPR002413">
    <property type="entry name" value="V5_allergen-like"/>
</dbReference>
<gene>
    <name evidence="3" type="ORF">NJ959_29030</name>
</gene>
<dbReference type="FunFam" id="3.40.33.10:FF:000002">
    <property type="entry name" value="Golgi-associated plant pathogenesis-related protein 1"/>
    <property type="match status" value="1"/>
</dbReference>
<dbReference type="PRINTS" id="PR00838">
    <property type="entry name" value="V5ALLERGEN"/>
</dbReference>
<evidence type="ECO:0000259" key="2">
    <source>
        <dbReference type="SMART" id="SM00198"/>
    </source>
</evidence>
<feature type="signal peptide" evidence="1">
    <location>
        <begin position="1"/>
        <end position="28"/>
    </location>
</feature>
<keyword evidence="1" id="KW-0732">Signal</keyword>
<dbReference type="InterPro" id="IPR018244">
    <property type="entry name" value="Allrgn_V5/Tpx1_CS"/>
</dbReference>
<evidence type="ECO:0000313" key="4">
    <source>
        <dbReference type="Proteomes" id="UP001204953"/>
    </source>
</evidence>